<evidence type="ECO:0000313" key="1">
    <source>
        <dbReference type="EMBL" id="PNH19772.1"/>
    </source>
</evidence>
<dbReference type="EMBL" id="NBZD01000001">
    <property type="protein sequence ID" value="PNH19772.1"/>
    <property type="molecule type" value="Genomic_DNA"/>
</dbReference>
<proteinExistence type="predicted"/>
<dbReference type="RefSeq" id="WP_102892323.1">
    <property type="nucleotide sequence ID" value="NZ_NBZD01000001.1"/>
</dbReference>
<dbReference type="InterPro" id="IPR002933">
    <property type="entry name" value="Peptidase_M20"/>
</dbReference>
<protein>
    <submittedName>
        <fullName evidence="1">Peptidase M20</fullName>
    </submittedName>
</protein>
<organism evidence="1 2">
    <name type="scientific">Mageeibacillus indolicus</name>
    <dbReference type="NCBI Taxonomy" id="884684"/>
    <lineage>
        <taxon>Bacteria</taxon>
        <taxon>Bacillati</taxon>
        <taxon>Bacillota</taxon>
        <taxon>Clostridia</taxon>
        <taxon>Eubacteriales</taxon>
        <taxon>Oscillospiraceae</taxon>
        <taxon>Mageeibacillus</taxon>
    </lineage>
</organism>
<dbReference type="GO" id="GO:0016787">
    <property type="term" value="F:hydrolase activity"/>
    <property type="evidence" value="ECO:0007669"/>
    <property type="project" value="InterPro"/>
</dbReference>
<dbReference type="InterPro" id="IPR012166">
    <property type="entry name" value="Uncharacterised_RocB"/>
</dbReference>
<dbReference type="PANTHER" id="PTHR43808">
    <property type="entry name" value="ACETYLORNITHINE DEACETYLASE"/>
    <property type="match status" value="1"/>
</dbReference>
<dbReference type="AlphaFoldDB" id="A0A2J8B4T5"/>
<comment type="caution">
    <text evidence="1">The sequence shown here is derived from an EMBL/GenBank/DDBJ whole genome shotgun (WGS) entry which is preliminary data.</text>
</comment>
<accession>A0A2J8B4T5</accession>
<dbReference type="PIRSF" id="PIRSF010386">
    <property type="entry name" value="RocB"/>
    <property type="match status" value="1"/>
</dbReference>
<dbReference type="Gene3D" id="3.40.630.10">
    <property type="entry name" value="Zn peptidases"/>
    <property type="match status" value="1"/>
</dbReference>
<dbReference type="SUPFAM" id="SSF53187">
    <property type="entry name" value="Zn-dependent exopeptidases"/>
    <property type="match status" value="1"/>
</dbReference>
<evidence type="ECO:0000313" key="2">
    <source>
        <dbReference type="Proteomes" id="UP000236394"/>
    </source>
</evidence>
<name>A0A2J8B4T5_9FIRM</name>
<reference evidence="2" key="1">
    <citation type="submission" date="2017-04" db="EMBL/GenBank/DDBJ databases">
        <authorList>
            <person name="Bumgarner R.E."/>
            <person name="Fredricks D.N."/>
            <person name="Srinivasan S."/>
        </authorList>
    </citation>
    <scope>NUCLEOTIDE SEQUENCE [LARGE SCALE GENOMIC DNA]</scope>
    <source>
        <strain evidence="2">KA00405</strain>
    </source>
</reference>
<dbReference type="PANTHER" id="PTHR43808:SF27">
    <property type="entry name" value="PROTEIN ROCB"/>
    <property type="match status" value="1"/>
</dbReference>
<dbReference type="Pfam" id="PF01546">
    <property type="entry name" value="Peptidase_M20"/>
    <property type="match status" value="1"/>
</dbReference>
<dbReference type="InterPro" id="IPR050072">
    <property type="entry name" value="Peptidase_M20A"/>
</dbReference>
<dbReference type="Proteomes" id="UP000236394">
    <property type="component" value="Unassembled WGS sequence"/>
</dbReference>
<gene>
    <name evidence="1" type="ORF">B7R76_02530</name>
</gene>
<sequence>MQGLRERIDKIFGEVMAVKSISNTENERNIEDYIDKYISEIPYWQEHKDRFGKWEIKGDFLKRRVNWALVKGDSPETIIIFHHHDTVDIEDYGKLKDIAFDNLALKKHLQELGISSDAAADVKSDDWIFGRGACDMKAALAVHLAVSEIYAGELSPKVGLLFLSVGDEEVYSQGMRSAVELLANLRDRFKLRYLIAIDSEPFETDLPATKKLSVGTVGKLMPVIVAQGIISHIKEPTKGINAITLLNHVIQKIDLNPELAEFTKSEMTPVPSWLMARDLKQSYDVSTALQAAGYFSVLHLNTSPNEIMAKIIKLARAAVDEFYPEFLQLQEIYGVAHDIARPQVITYRELREKCAALPGFDAFDVKFREEEAADFRRGVDFQNLTIGNIRKLLEFYGHKEAFIVIALAPPYYPAMNCRNLKDTELDIVKFMELYEAFLLNKYACELQIEEHFMGICDLSYCALEKDVGEYMAVQDSLAVSPELYQLNFKVLAQLNIPGVNLGPRGKDLHKYTERVYAPDLHTTVPEFLLFLLHHYESVLREN</sequence>